<comment type="caution">
    <text evidence="2">The sequence shown here is derived from an EMBL/GenBank/DDBJ whole genome shotgun (WGS) entry which is preliminary data.</text>
</comment>
<gene>
    <name evidence="2" type="ORF">VXC91_26820</name>
</gene>
<sequence>MNDSSHLPSELRGLLTRLVGGVYEVANSSRPNDREDRDRDAFSDADILTLLDPLIDLEDKDPQGRYSTELKRLSRRLKREQLIALLYGPDGVLKTIASAMASDSDTPTAPRVWLWMCWLTEAAARRLKKADTLDATLLRPLARRVRFLVLSEPFRHRGDSEWASPPGNLEQVLAPDRAFGQASWPHLALLVEEARRDWLHTLDAYQSYPRLASARIDDIDEELVLTVADDWSHDQRFSSTHAALHEPHDPTVRDNALLGDIINRHLLPRFRLLHVARLAPPAGHDHWRSAIFTLAGAALGLAVIGGFANGYWFHAGALLASLAYAVLIAGVVKRGPLWAAQWLFRFPAAGVFGLFALLALPKNWWADPHPHWMVAALVLAFGAYGYLVVEVRNHNVGGAASAKRALGVLAAGTVHAFLLSLIVLVSVAATYTEANPDPPDRISLHNLWHTHGGTAWQVLATATAWSLAVGVFSQILWDDRPITAPLAHLTWRDGG</sequence>
<dbReference type="Proteomes" id="UP001333996">
    <property type="component" value="Unassembled WGS sequence"/>
</dbReference>
<feature type="transmembrane region" description="Helical" evidence="1">
    <location>
        <begin position="409"/>
        <end position="431"/>
    </location>
</feature>
<keyword evidence="3" id="KW-1185">Reference proteome</keyword>
<proteinExistence type="predicted"/>
<feature type="transmembrane region" description="Helical" evidence="1">
    <location>
        <begin position="342"/>
        <end position="360"/>
    </location>
</feature>
<protein>
    <submittedName>
        <fullName evidence="2">Uncharacterized protein</fullName>
    </submittedName>
</protein>
<dbReference type="RefSeq" id="WP_329509907.1">
    <property type="nucleotide sequence ID" value="NZ_BAAAYZ010000200.1"/>
</dbReference>
<feature type="transmembrane region" description="Helical" evidence="1">
    <location>
        <begin position="311"/>
        <end position="330"/>
    </location>
</feature>
<reference evidence="2" key="1">
    <citation type="submission" date="2024-01" db="EMBL/GenBank/DDBJ databases">
        <title>First draft genome sequence data of TA4-1, the type strain of Gram-positive actinobacterium Streptomyces chiangmaiensis.</title>
        <authorList>
            <person name="Yasawong M."/>
            <person name="Nantapong N."/>
        </authorList>
    </citation>
    <scope>NUCLEOTIDE SEQUENCE</scope>
    <source>
        <strain evidence="2">TA4-1</strain>
    </source>
</reference>
<evidence type="ECO:0000256" key="1">
    <source>
        <dbReference type="SAM" id="Phobius"/>
    </source>
</evidence>
<keyword evidence="1" id="KW-0472">Membrane</keyword>
<keyword evidence="1" id="KW-0812">Transmembrane</keyword>
<dbReference type="EMBL" id="JAYWVC010000111">
    <property type="protein sequence ID" value="MED7825496.1"/>
    <property type="molecule type" value="Genomic_DNA"/>
</dbReference>
<evidence type="ECO:0000313" key="3">
    <source>
        <dbReference type="Proteomes" id="UP001333996"/>
    </source>
</evidence>
<feature type="transmembrane region" description="Helical" evidence="1">
    <location>
        <begin position="455"/>
        <end position="477"/>
    </location>
</feature>
<feature type="transmembrane region" description="Helical" evidence="1">
    <location>
        <begin position="372"/>
        <end position="389"/>
    </location>
</feature>
<keyword evidence="1" id="KW-1133">Transmembrane helix</keyword>
<evidence type="ECO:0000313" key="2">
    <source>
        <dbReference type="EMBL" id="MED7825496.1"/>
    </source>
</evidence>
<name>A0ABU7FNH2_9ACTN</name>
<organism evidence="2 3">
    <name type="scientific">Streptomyces chiangmaiensis</name>
    <dbReference type="NCBI Taxonomy" id="766497"/>
    <lineage>
        <taxon>Bacteria</taxon>
        <taxon>Bacillati</taxon>
        <taxon>Actinomycetota</taxon>
        <taxon>Actinomycetes</taxon>
        <taxon>Kitasatosporales</taxon>
        <taxon>Streptomycetaceae</taxon>
        <taxon>Streptomyces</taxon>
    </lineage>
</organism>
<accession>A0ABU7FNH2</accession>